<sequence length="126" mass="13871">MTKLHQRVQLSAEWISAYAKSIGAPMQTLNGVLIAPATMPVIFWKGFDIPWLHMNKPLIHGSQRFSYEAPITADMTLDCELSLTKIEKKAGKQGELTFYTHSLVCKCEGEHIVTAETVLIAVGGGI</sequence>
<comment type="caution">
    <text evidence="2">The sequence shown here is derived from an EMBL/GenBank/DDBJ whole genome shotgun (WGS) entry which is preliminary data.</text>
</comment>
<dbReference type="Pfam" id="PF13452">
    <property type="entry name" value="FAS1_DH_region"/>
    <property type="match status" value="1"/>
</dbReference>
<reference evidence="2 3" key="1">
    <citation type="submission" date="2019-12" db="EMBL/GenBank/DDBJ databases">
        <title>Paenibacillus sp. nov., an endophytic bacterium isolated from the stem of Dendrobium.</title>
        <authorList>
            <person name="Zhao R."/>
        </authorList>
    </citation>
    <scope>NUCLEOTIDE SEQUENCE [LARGE SCALE GENOMIC DNA]</scope>
    <source>
        <strain evidence="2 3">HJL G12</strain>
    </source>
</reference>
<dbReference type="InterPro" id="IPR039569">
    <property type="entry name" value="FAS1-like_DH_region"/>
</dbReference>
<dbReference type="Gene3D" id="3.10.129.10">
    <property type="entry name" value="Hotdog Thioesterase"/>
    <property type="match status" value="1"/>
</dbReference>
<organism evidence="2 3">
    <name type="scientific">Paenibacillus dendrobii</name>
    <dbReference type="NCBI Taxonomy" id="2691084"/>
    <lineage>
        <taxon>Bacteria</taxon>
        <taxon>Bacillati</taxon>
        <taxon>Bacillota</taxon>
        <taxon>Bacilli</taxon>
        <taxon>Bacillales</taxon>
        <taxon>Paenibacillaceae</taxon>
        <taxon>Paenibacillus</taxon>
    </lineage>
</organism>
<feature type="domain" description="FAS1-like dehydratase" evidence="1">
    <location>
        <begin position="33"/>
        <end position="114"/>
    </location>
</feature>
<protein>
    <recommendedName>
        <fullName evidence="1">FAS1-like dehydratase domain-containing protein</fullName>
    </recommendedName>
</protein>
<evidence type="ECO:0000313" key="2">
    <source>
        <dbReference type="EMBL" id="MWV42785.1"/>
    </source>
</evidence>
<dbReference type="SUPFAM" id="SSF54637">
    <property type="entry name" value="Thioesterase/thiol ester dehydrase-isomerase"/>
    <property type="match status" value="1"/>
</dbReference>
<accession>A0A7X3LG24</accession>
<dbReference type="RefSeq" id="WP_160496356.1">
    <property type="nucleotide sequence ID" value="NZ_WUBI01000001.1"/>
</dbReference>
<dbReference type="InterPro" id="IPR029069">
    <property type="entry name" value="HotDog_dom_sf"/>
</dbReference>
<evidence type="ECO:0000259" key="1">
    <source>
        <dbReference type="Pfam" id="PF13452"/>
    </source>
</evidence>
<name>A0A7X3LG24_9BACL</name>
<dbReference type="AlphaFoldDB" id="A0A7X3LG24"/>
<proteinExistence type="predicted"/>
<dbReference type="Proteomes" id="UP000460318">
    <property type="component" value="Unassembled WGS sequence"/>
</dbReference>
<keyword evidence="3" id="KW-1185">Reference proteome</keyword>
<evidence type="ECO:0000313" key="3">
    <source>
        <dbReference type="Proteomes" id="UP000460318"/>
    </source>
</evidence>
<gene>
    <name evidence="2" type="ORF">GRF59_04020</name>
</gene>
<dbReference type="EMBL" id="WUBI01000001">
    <property type="protein sequence ID" value="MWV42785.1"/>
    <property type="molecule type" value="Genomic_DNA"/>
</dbReference>